<proteinExistence type="inferred from homology"/>
<name>A0A8J8G453_9FLAO</name>
<comment type="catalytic activity">
    <reaction evidence="9">
        <text>Release of signal peptides from bacterial membrane prolipoproteins. Hydrolyzes -Xaa-Yaa-Zaa-|-(S,diacylglyceryl)Cys-, in which Xaa is hydrophobic (preferably Leu), and Yaa (Ala or Ser) and Zaa (Gly or Ala) have small, neutral side chains.</text>
        <dbReference type="EC" id="3.4.23.36"/>
    </reaction>
</comment>
<gene>
    <name evidence="9" type="primary">lspA</name>
    <name evidence="11" type="ORF">HNQ03_000021</name>
</gene>
<evidence type="ECO:0000256" key="6">
    <source>
        <dbReference type="ARBA" id="ARBA00022801"/>
    </source>
</evidence>
<evidence type="ECO:0000313" key="11">
    <source>
        <dbReference type="EMBL" id="NRS90956.1"/>
    </source>
</evidence>
<evidence type="ECO:0000313" key="12">
    <source>
        <dbReference type="Proteomes" id="UP000610746"/>
    </source>
</evidence>
<dbReference type="Pfam" id="PF01252">
    <property type="entry name" value="Peptidase_A8"/>
    <property type="match status" value="1"/>
</dbReference>
<sequence length="215" mass="24582">MKKIAFITILILIIDQASKIYIKTNFQLDDSIPILQQSWARLTFVENPGMAYGLQFGGLIGKYFLVIVRIFLIAGMVYLFRKWLKEGIHSNYLFIPMAMIFAGAIGNLIDGMFYGMIFDSGTHYETEVGRWIQYGGVSKLVPFGDGYSHFMKGCVVDMFHFPLVDWWAPDNWPIIGGKHIEFFKYIFNVADSAITVGGLLLFIFRKRAFPNGFQL</sequence>
<keyword evidence="2 9" id="KW-1003">Cell membrane</keyword>
<feature type="transmembrane region" description="Helical" evidence="9">
    <location>
        <begin position="185"/>
        <end position="204"/>
    </location>
</feature>
<keyword evidence="12" id="KW-1185">Reference proteome</keyword>
<dbReference type="NCBIfam" id="NF011369">
    <property type="entry name" value="PRK14788.1"/>
    <property type="match status" value="1"/>
</dbReference>
<comment type="similarity">
    <text evidence="1 9 10">Belongs to the peptidase A8 family.</text>
</comment>
<dbReference type="PANTHER" id="PTHR33695">
    <property type="entry name" value="LIPOPROTEIN SIGNAL PEPTIDASE"/>
    <property type="match status" value="1"/>
</dbReference>
<keyword evidence="8 9" id="KW-0472">Membrane</keyword>
<dbReference type="AlphaFoldDB" id="A0A8J8G453"/>
<keyword evidence="7 9" id="KW-1133">Transmembrane helix</keyword>
<comment type="caution">
    <text evidence="9">Lacks conserved residue(s) required for the propagation of feature annotation.</text>
</comment>
<evidence type="ECO:0000256" key="3">
    <source>
        <dbReference type="ARBA" id="ARBA00022670"/>
    </source>
</evidence>
<feature type="transmembrane region" description="Helical" evidence="9">
    <location>
        <begin position="92"/>
        <end position="117"/>
    </location>
</feature>
<protein>
    <recommendedName>
        <fullName evidence="9">Lipoprotein signal peptidase</fullName>
        <ecNumber evidence="9">3.4.23.36</ecNumber>
    </recommendedName>
    <alternativeName>
        <fullName evidence="9">Prolipoprotein signal peptidase</fullName>
    </alternativeName>
    <alternativeName>
        <fullName evidence="9">Signal peptidase II</fullName>
        <shortName evidence="9">SPase II</shortName>
    </alternativeName>
</protein>
<feature type="active site" evidence="9">
    <location>
        <position position="191"/>
    </location>
</feature>
<evidence type="ECO:0000256" key="10">
    <source>
        <dbReference type="RuleBase" id="RU004181"/>
    </source>
</evidence>
<evidence type="ECO:0000256" key="4">
    <source>
        <dbReference type="ARBA" id="ARBA00022692"/>
    </source>
</evidence>
<keyword evidence="5 9" id="KW-0064">Aspartyl protease</keyword>
<feature type="transmembrane region" description="Helical" evidence="9">
    <location>
        <begin position="60"/>
        <end position="80"/>
    </location>
</feature>
<organism evidence="11 12">
    <name type="scientific">Frigoriflavimonas asaccharolytica</name>
    <dbReference type="NCBI Taxonomy" id="2735899"/>
    <lineage>
        <taxon>Bacteria</taxon>
        <taxon>Pseudomonadati</taxon>
        <taxon>Bacteroidota</taxon>
        <taxon>Flavobacteriia</taxon>
        <taxon>Flavobacteriales</taxon>
        <taxon>Weeksellaceae</taxon>
        <taxon>Frigoriflavimonas</taxon>
    </lineage>
</organism>
<dbReference type="InterPro" id="IPR001872">
    <property type="entry name" value="Peptidase_A8"/>
</dbReference>
<comment type="pathway">
    <text evidence="9">Protein modification; lipoprotein biosynthesis (signal peptide cleavage).</text>
</comment>
<evidence type="ECO:0000256" key="8">
    <source>
        <dbReference type="ARBA" id="ARBA00023136"/>
    </source>
</evidence>
<evidence type="ECO:0000256" key="7">
    <source>
        <dbReference type="ARBA" id="ARBA00022989"/>
    </source>
</evidence>
<dbReference type="EC" id="3.4.23.36" evidence="9"/>
<keyword evidence="6 9" id="KW-0378">Hydrolase</keyword>
<evidence type="ECO:0000256" key="5">
    <source>
        <dbReference type="ARBA" id="ARBA00022750"/>
    </source>
</evidence>
<evidence type="ECO:0000256" key="9">
    <source>
        <dbReference type="HAMAP-Rule" id="MF_00161"/>
    </source>
</evidence>
<dbReference type="HAMAP" id="MF_00161">
    <property type="entry name" value="LspA"/>
    <property type="match status" value="1"/>
</dbReference>
<evidence type="ECO:0000256" key="2">
    <source>
        <dbReference type="ARBA" id="ARBA00022475"/>
    </source>
</evidence>
<dbReference type="RefSeq" id="WP_173777604.1">
    <property type="nucleotide sequence ID" value="NZ_JABSNO010000001.1"/>
</dbReference>
<dbReference type="PRINTS" id="PR00781">
    <property type="entry name" value="LIPOSIGPTASE"/>
</dbReference>
<dbReference type="GO" id="GO:0005886">
    <property type="term" value="C:plasma membrane"/>
    <property type="evidence" value="ECO:0007669"/>
    <property type="project" value="UniProtKB-SubCell"/>
</dbReference>
<comment type="caution">
    <text evidence="11">The sequence shown here is derived from an EMBL/GenBank/DDBJ whole genome shotgun (WGS) entry which is preliminary data.</text>
</comment>
<feature type="active site" evidence="9">
    <location>
        <position position="157"/>
    </location>
</feature>
<evidence type="ECO:0000256" key="1">
    <source>
        <dbReference type="ARBA" id="ARBA00006139"/>
    </source>
</evidence>
<dbReference type="EMBL" id="JABSNO010000001">
    <property type="protein sequence ID" value="NRS90956.1"/>
    <property type="molecule type" value="Genomic_DNA"/>
</dbReference>
<reference evidence="11" key="1">
    <citation type="submission" date="2020-05" db="EMBL/GenBank/DDBJ databases">
        <title>Genomic Encyclopedia of Type Strains, Phase IV (KMG-V): Genome sequencing to study the core and pangenomes of soil and plant-associated prokaryotes.</title>
        <authorList>
            <person name="Whitman W."/>
        </authorList>
    </citation>
    <scope>NUCLEOTIDE SEQUENCE</scope>
    <source>
        <strain evidence="11">16F</strain>
    </source>
</reference>
<comment type="function">
    <text evidence="9">This protein specifically catalyzes the removal of signal peptides from prolipoproteins.</text>
</comment>
<keyword evidence="4 9" id="KW-0812">Transmembrane</keyword>
<accession>A0A8J8G453</accession>
<dbReference type="UniPathway" id="UPA00665"/>
<comment type="subcellular location">
    <subcellularLocation>
        <location evidence="9">Cell membrane</location>
        <topology evidence="9">Multi-pass membrane protein</topology>
    </subcellularLocation>
</comment>
<dbReference type="Proteomes" id="UP000610746">
    <property type="component" value="Unassembled WGS sequence"/>
</dbReference>
<dbReference type="GO" id="GO:0006508">
    <property type="term" value="P:proteolysis"/>
    <property type="evidence" value="ECO:0007669"/>
    <property type="project" value="UniProtKB-KW"/>
</dbReference>
<dbReference type="GO" id="GO:0004190">
    <property type="term" value="F:aspartic-type endopeptidase activity"/>
    <property type="evidence" value="ECO:0007669"/>
    <property type="project" value="UniProtKB-UniRule"/>
</dbReference>
<keyword evidence="3 9" id="KW-0645">Protease</keyword>
<dbReference type="PANTHER" id="PTHR33695:SF1">
    <property type="entry name" value="LIPOPROTEIN SIGNAL PEPTIDASE"/>
    <property type="match status" value="1"/>
</dbReference>